<dbReference type="InterPro" id="IPR035810">
    <property type="entry name" value="PEBP_euk"/>
</dbReference>
<dbReference type="STRING" id="155417.A0A4Q4SXF8"/>
<dbReference type="PANTHER" id="PTHR12242:SF1">
    <property type="entry name" value="MYND-TYPE DOMAIN-CONTAINING PROTEIN"/>
    <property type="match status" value="1"/>
</dbReference>
<evidence type="ECO:0000256" key="2">
    <source>
        <dbReference type="SAM" id="SignalP"/>
    </source>
</evidence>
<keyword evidence="1" id="KW-0472">Membrane</keyword>
<feature type="transmembrane region" description="Helical" evidence="1">
    <location>
        <begin position="456"/>
        <end position="472"/>
    </location>
</feature>
<dbReference type="Pfam" id="PF01161">
    <property type="entry name" value="PBP"/>
    <property type="match status" value="1"/>
</dbReference>
<dbReference type="InterPro" id="IPR036610">
    <property type="entry name" value="PEBP-like_sf"/>
</dbReference>
<feature type="transmembrane region" description="Helical" evidence="1">
    <location>
        <begin position="527"/>
        <end position="548"/>
    </location>
</feature>
<gene>
    <name evidence="3" type="ORF">DL764_009369</name>
</gene>
<dbReference type="InterPro" id="IPR008914">
    <property type="entry name" value="PEBP"/>
</dbReference>
<dbReference type="CDD" id="cd00866">
    <property type="entry name" value="PEBP_euk"/>
    <property type="match status" value="1"/>
</dbReference>
<keyword evidence="2" id="KW-0732">Signal</keyword>
<sequence length="587" mass="64011">MRSTAAFMFLSLAGLGVANHPQSVPPAAFKAAFEEAGIVPEVIATLDPVVSFYATYTNQDGVDKLLTPGVTMVPSEAAFPKQFSVENVGYVPNITADSRFLIYILDADAPDRSYPTARNLRHYLGGNYTLTGEPSILASAPTLVTDTDPFTPFVQPTPSSGTGIHRYIMALYAQPERFDNAGFESAGMNETRENWNLTAWRTQLGLGPALGATFFQINTEPDVEMSVATNILGSLRNVTTGALMAVLRTITLNPVGLTALSSTACLFQIASLHPRMTLHRVFAFGRDRWDPTYRFETSWLLPPWALFAFRAVFALYAFTTIFFRIGWGCTHPSSTPATAGGGDTTNTAEAPAEVGDERCGSTKASFSFFTVLTYWGIAFYLLVAAVHTATYARNAASRGPLLARFPRPLQALHSLFYTTVTTYPLLVSVVYWAVLYPTSFGAAGGFPNAYTAWTNVSQHALNSFFALFEIFVPRTQAPPLVHLWWLIVILALYLGLAYVTLATQGFYVYPFLNPAETAGGRRGVTAYIFGILAAVIVVFAIVWGVIWVRRWVTEEKIGCKGKFAARGDGSCVDPADTEMGMRTETGD</sequence>
<evidence type="ECO:0008006" key="5">
    <source>
        <dbReference type="Google" id="ProtNLM"/>
    </source>
</evidence>
<keyword evidence="1" id="KW-1133">Transmembrane helix</keyword>
<dbReference type="EMBL" id="QJNU01000868">
    <property type="protein sequence ID" value="RYO84203.1"/>
    <property type="molecule type" value="Genomic_DNA"/>
</dbReference>
<feature type="transmembrane region" description="Helical" evidence="1">
    <location>
        <begin position="484"/>
        <end position="507"/>
    </location>
</feature>
<comment type="caution">
    <text evidence="3">The sequence shown here is derived from an EMBL/GenBank/DDBJ whole genome shotgun (WGS) entry which is preliminary data.</text>
</comment>
<dbReference type="PANTHER" id="PTHR12242">
    <property type="entry name" value="OS02G0130600 PROTEIN-RELATED"/>
    <property type="match status" value="1"/>
</dbReference>
<dbReference type="AlphaFoldDB" id="A0A4Q4SXF8"/>
<dbReference type="GO" id="GO:0016020">
    <property type="term" value="C:membrane"/>
    <property type="evidence" value="ECO:0007669"/>
    <property type="project" value="TreeGrafter"/>
</dbReference>
<feature type="chain" id="PRO_5021031182" description="PEBP-like protein" evidence="2">
    <location>
        <begin position="19"/>
        <end position="587"/>
    </location>
</feature>
<evidence type="ECO:0000256" key="1">
    <source>
        <dbReference type="SAM" id="Phobius"/>
    </source>
</evidence>
<feature type="signal peptide" evidence="2">
    <location>
        <begin position="1"/>
        <end position="18"/>
    </location>
</feature>
<proteinExistence type="predicted"/>
<evidence type="ECO:0000313" key="4">
    <source>
        <dbReference type="Proteomes" id="UP000293360"/>
    </source>
</evidence>
<dbReference type="Gene3D" id="3.90.280.10">
    <property type="entry name" value="PEBP-like"/>
    <property type="match status" value="1"/>
</dbReference>
<feature type="transmembrane region" description="Helical" evidence="1">
    <location>
        <begin position="372"/>
        <end position="393"/>
    </location>
</feature>
<reference evidence="3 4" key="1">
    <citation type="submission" date="2018-06" db="EMBL/GenBank/DDBJ databases">
        <title>Complete Genomes of Monosporascus.</title>
        <authorList>
            <person name="Robinson A.J."/>
            <person name="Natvig D.O."/>
        </authorList>
    </citation>
    <scope>NUCLEOTIDE SEQUENCE [LARGE SCALE GENOMIC DNA]</scope>
    <source>
        <strain evidence="3 4">CBS 110550</strain>
    </source>
</reference>
<keyword evidence="1" id="KW-0812">Transmembrane</keyword>
<dbReference type="Proteomes" id="UP000293360">
    <property type="component" value="Unassembled WGS sequence"/>
</dbReference>
<organism evidence="3 4">
    <name type="scientific">Monosporascus ibericus</name>
    <dbReference type="NCBI Taxonomy" id="155417"/>
    <lineage>
        <taxon>Eukaryota</taxon>
        <taxon>Fungi</taxon>
        <taxon>Dikarya</taxon>
        <taxon>Ascomycota</taxon>
        <taxon>Pezizomycotina</taxon>
        <taxon>Sordariomycetes</taxon>
        <taxon>Xylariomycetidae</taxon>
        <taxon>Xylariales</taxon>
        <taxon>Xylariales incertae sedis</taxon>
        <taxon>Monosporascus</taxon>
    </lineage>
</organism>
<accession>A0A4Q4SXF8</accession>
<evidence type="ECO:0000313" key="3">
    <source>
        <dbReference type="EMBL" id="RYO84203.1"/>
    </source>
</evidence>
<feature type="transmembrane region" description="Helical" evidence="1">
    <location>
        <begin position="414"/>
        <end position="436"/>
    </location>
</feature>
<dbReference type="SUPFAM" id="SSF49777">
    <property type="entry name" value="PEBP-like"/>
    <property type="match status" value="1"/>
</dbReference>
<dbReference type="OrthoDB" id="2506647at2759"/>
<protein>
    <recommendedName>
        <fullName evidence="5">PEBP-like protein</fullName>
    </recommendedName>
</protein>
<name>A0A4Q4SXF8_9PEZI</name>
<keyword evidence="4" id="KW-1185">Reference proteome</keyword>
<feature type="transmembrane region" description="Helical" evidence="1">
    <location>
        <begin position="250"/>
        <end position="270"/>
    </location>
</feature>
<feature type="transmembrane region" description="Helical" evidence="1">
    <location>
        <begin position="304"/>
        <end position="327"/>
    </location>
</feature>